<accession>Q2FQ76</accession>
<dbReference type="AlphaFoldDB" id="Q2FQ76"/>
<reference evidence="2" key="1">
    <citation type="journal article" date="2016" name="Stand. Genomic Sci.">
        <title>Complete genome sequence of Methanospirillum hungatei type strain JF1.</title>
        <authorList>
            <person name="Gunsalus R.P."/>
            <person name="Cook L.E."/>
            <person name="Crable B."/>
            <person name="Rohlin L."/>
            <person name="McDonald E."/>
            <person name="Mouttaki H."/>
            <person name="Sieber J.R."/>
            <person name="Poweleit N."/>
            <person name="Zhou H."/>
            <person name="Lapidus A.L."/>
            <person name="Daligault H.E."/>
            <person name="Land M."/>
            <person name="Gilna P."/>
            <person name="Ivanova N."/>
            <person name="Kyrpides N."/>
            <person name="Culley D.E."/>
            <person name="McInerney M.J."/>
        </authorList>
    </citation>
    <scope>NUCLEOTIDE SEQUENCE [LARGE SCALE GENOMIC DNA]</scope>
    <source>
        <strain evidence="2">ATCC 27890 / DSM 864 / NBRC 100397 / JF-1</strain>
    </source>
</reference>
<dbReference type="InParanoid" id="Q2FQ76"/>
<gene>
    <name evidence="1" type="ordered locus">Mhun_1094</name>
</gene>
<dbReference type="EMBL" id="CP000254">
    <property type="protein sequence ID" value="ABD40843.1"/>
    <property type="molecule type" value="Genomic_DNA"/>
</dbReference>
<organism evidence="1 2">
    <name type="scientific">Methanospirillum hungatei JF-1 (strain ATCC 27890 / DSM 864 / NBRC 100397 / JF-1)</name>
    <dbReference type="NCBI Taxonomy" id="323259"/>
    <lineage>
        <taxon>Archaea</taxon>
        <taxon>Methanobacteriati</taxon>
        <taxon>Methanobacteriota</taxon>
        <taxon>Stenosarchaea group</taxon>
        <taxon>Methanomicrobia</taxon>
        <taxon>Methanomicrobiales</taxon>
        <taxon>Methanospirillaceae</taxon>
        <taxon>Methanospirillum</taxon>
    </lineage>
</organism>
<sequence>MTPYYCSSCWHEIEGEVSFCPNCKGTNLCSEERFADTLITCLSHPVREYRLIAVESLGNIRYEPGSHILPLSFSQNRVWR</sequence>
<dbReference type="EnsemblBacteria" id="ABD40843">
    <property type="protein sequence ID" value="ABD40843"/>
    <property type="gene ID" value="Mhun_1094"/>
</dbReference>
<dbReference type="STRING" id="323259.Mhun_1094"/>
<evidence type="ECO:0000313" key="2">
    <source>
        <dbReference type="Proteomes" id="UP000001941"/>
    </source>
</evidence>
<dbReference type="KEGG" id="mhu:Mhun_1094"/>
<evidence type="ECO:0000313" key="1">
    <source>
        <dbReference type="EMBL" id="ABD40843.1"/>
    </source>
</evidence>
<keyword evidence="2" id="KW-1185">Reference proteome</keyword>
<protein>
    <submittedName>
        <fullName evidence="1">Uncharacterized protein</fullName>
    </submittedName>
</protein>
<dbReference type="HOGENOM" id="CLU_2581420_0_0_2"/>
<proteinExistence type="predicted"/>
<name>Q2FQ76_METHJ</name>
<dbReference type="Proteomes" id="UP000001941">
    <property type="component" value="Chromosome"/>
</dbReference>